<dbReference type="EMBL" id="RWGY01000051">
    <property type="protein sequence ID" value="TVU06485.1"/>
    <property type="molecule type" value="Genomic_DNA"/>
</dbReference>
<sequence length="106" mass="11731">ERKVNEIAKEREGDCSDEIANVFALRTLSLHGGRRYRRRIDAIGACLEADALLAVSSLLIVAVLDHFPGGHCDDSILVLEWLPRSTSLRCAPMWPAYLPPSSSDQQ</sequence>
<dbReference type="Proteomes" id="UP000324897">
    <property type="component" value="Unassembled WGS sequence"/>
</dbReference>
<gene>
    <name evidence="1" type="ORF">EJB05_49704</name>
</gene>
<proteinExistence type="predicted"/>
<reference evidence="1 2" key="1">
    <citation type="journal article" date="2019" name="Sci. Rep.">
        <title>A high-quality genome of Eragrostis curvula grass provides insights into Poaceae evolution and supports new strategies to enhance forage quality.</title>
        <authorList>
            <person name="Carballo J."/>
            <person name="Santos B.A.C.M."/>
            <person name="Zappacosta D."/>
            <person name="Garbus I."/>
            <person name="Selva J.P."/>
            <person name="Gallo C.A."/>
            <person name="Diaz A."/>
            <person name="Albertini E."/>
            <person name="Caccamo M."/>
            <person name="Echenique V."/>
        </authorList>
    </citation>
    <scope>NUCLEOTIDE SEQUENCE [LARGE SCALE GENOMIC DNA]</scope>
    <source>
        <strain evidence="2">cv. Victoria</strain>
        <tissue evidence="1">Leaf</tissue>
    </source>
</reference>
<accession>A0A5J9T543</accession>
<feature type="non-terminal residue" evidence="1">
    <location>
        <position position="106"/>
    </location>
</feature>
<dbReference type="AlphaFoldDB" id="A0A5J9T543"/>
<protein>
    <submittedName>
        <fullName evidence="1">Uncharacterized protein</fullName>
    </submittedName>
</protein>
<organism evidence="1 2">
    <name type="scientific">Eragrostis curvula</name>
    <name type="common">weeping love grass</name>
    <dbReference type="NCBI Taxonomy" id="38414"/>
    <lineage>
        <taxon>Eukaryota</taxon>
        <taxon>Viridiplantae</taxon>
        <taxon>Streptophyta</taxon>
        <taxon>Embryophyta</taxon>
        <taxon>Tracheophyta</taxon>
        <taxon>Spermatophyta</taxon>
        <taxon>Magnoliopsida</taxon>
        <taxon>Liliopsida</taxon>
        <taxon>Poales</taxon>
        <taxon>Poaceae</taxon>
        <taxon>PACMAD clade</taxon>
        <taxon>Chloridoideae</taxon>
        <taxon>Eragrostideae</taxon>
        <taxon>Eragrostidinae</taxon>
        <taxon>Eragrostis</taxon>
    </lineage>
</organism>
<name>A0A5J9T543_9POAL</name>
<dbReference type="Gramene" id="TVU06485">
    <property type="protein sequence ID" value="TVU06485"/>
    <property type="gene ID" value="EJB05_49704"/>
</dbReference>
<comment type="caution">
    <text evidence="1">The sequence shown here is derived from an EMBL/GenBank/DDBJ whole genome shotgun (WGS) entry which is preliminary data.</text>
</comment>
<keyword evidence="2" id="KW-1185">Reference proteome</keyword>
<feature type="non-terminal residue" evidence="1">
    <location>
        <position position="1"/>
    </location>
</feature>
<evidence type="ECO:0000313" key="2">
    <source>
        <dbReference type="Proteomes" id="UP000324897"/>
    </source>
</evidence>
<evidence type="ECO:0000313" key="1">
    <source>
        <dbReference type="EMBL" id="TVU06485.1"/>
    </source>
</evidence>